<dbReference type="SUPFAM" id="SSF57492">
    <property type="entry name" value="Trefoil"/>
    <property type="match status" value="1"/>
</dbReference>
<dbReference type="AlphaFoldDB" id="A0A4P9X8Q9"/>
<reference evidence="7" key="1">
    <citation type="journal article" date="2018" name="Nat. Microbiol.">
        <title>Leveraging single-cell genomics to expand the fungal tree of life.</title>
        <authorList>
            <person name="Ahrendt S.R."/>
            <person name="Quandt C.A."/>
            <person name="Ciobanu D."/>
            <person name="Clum A."/>
            <person name="Salamov A."/>
            <person name="Andreopoulos B."/>
            <person name="Cheng J.F."/>
            <person name="Woyke T."/>
            <person name="Pelin A."/>
            <person name="Henrissat B."/>
            <person name="Reynolds N.K."/>
            <person name="Benny G.L."/>
            <person name="Smith M.E."/>
            <person name="James T.Y."/>
            <person name="Grigoriev I.V."/>
        </authorList>
    </citation>
    <scope>NUCLEOTIDE SEQUENCE [LARGE SCALE GENOMIC DNA]</scope>
    <source>
        <strain evidence="7">ATCC 52028</strain>
    </source>
</reference>
<dbReference type="Proteomes" id="UP000274922">
    <property type="component" value="Unassembled WGS sequence"/>
</dbReference>
<keyword evidence="4" id="KW-0732">Signal</keyword>
<proteinExistence type="predicted"/>
<evidence type="ECO:0000313" key="6">
    <source>
        <dbReference type="EMBL" id="RKP01666.1"/>
    </source>
</evidence>
<dbReference type="InterPro" id="IPR044913">
    <property type="entry name" value="P_trefoil_dom_sf"/>
</dbReference>
<dbReference type="Pfam" id="PF03659">
    <property type="entry name" value="Glyco_hydro_71"/>
    <property type="match status" value="1"/>
</dbReference>
<keyword evidence="7" id="KW-1185">Reference proteome</keyword>
<accession>A0A4P9X8Q9</accession>
<evidence type="ECO:0000256" key="3">
    <source>
        <dbReference type="SAM" id="MobiDB-lite"/>
    </source>
</evidence>
<dbReference type="CDD" id="cd00111">
    <property type="entry name" value="Trefoil"/>
    <property type="match status" value="1"/>
</dbReference>
<dbReference type="STRING" id="1555241.A0A4P9X8Q9"/>
<feature type="region of interest" description="Disordered" evidence="3">
    <location>
        <begin position="520"/>
        <end position="550"/>
    </location>
</feature>
<organism evidence="6 7">
    <name type="scientific">Caulochytrium protostelioides</name>
    <dbReference type="NCBI Taxonomy" id="1555241"/>
    <lineage>
        <taxon>Eukaryota</taxon>
        <taxon>Fungi</taxon>
        <taxon>Fungi incertae sedis</taxon>
        <taxon>Chytridiomycota</taxon>
        <taxon>Chytridiomycota incertae sedis</taxon>
        <taxon>Chytridiomycetes</taxon>
        <taxon>Caulochytriales</taxon>
        <taxon>Caulochytriaceae</taxon>
        <taxon>Caulochytrium</taxon>
    </lineage>
</organism>
<dbReference type="InterPro" id="IPR005197">
    <property type="entry name" value="Glyco_hydro_71"/>
</dbReference>
<sequence length="610" mass="64185">MGGLQALWVATARLALAMLCCFSCFDTSASSDGYGAGAGVAAAPASFPGRRLVTAHWMVGGVPVDYAAHIAKAQAAGIDAFALNYGGWNLETYRSAWLSSISAIFKAAEGTTFKLFFSFDMTSVGRDDVLSLSRQWGNHANFLWYEGKMFVSTFEKGNLDWPNEILTPLANEGLPVYFMPMFSQFSCPDLGAYPYAQGLYKWIDPSSFANDQAVDRQYAALKPQRAWMAGVAPWFYAHYASKNWGNPLDSSLFVDKFQSLLTLDPDAIQLVTWNDFGESSYFGPAEGVLDDQWWSHLNHDALLELASYFIAAYKAGSAPAVTTEKVFYFYRPHALRAVASNDPLGVPSDAGGMADDIVAVALVAAPAQVVITSGGASQTFDVPAGLTKLRMPFAEGAQSVALRRNGTVVAADTNAVPISNQITRYNLNIVAGVARSGETLAAPVVAPTPPAVAITATTPAAAPAAASTTVGAAPAVVPEAATTKAATPLAATTAAAQTATTARNTFTSRTPVRTTTVAADAATTTAATPPNASATAATTTDPAAPSASETATAFARTFQLEMGCPAAPLAAAKRTDCLWGTQSACEADHCCWAPLTPKSAEPWCYYPIRV</sequence>
<keyword evidence="1" id="KW-1015">Disulfide bond</keyword>
<evidence type="ECO:0000256" key="4">
    <source>
        <dbReference type="SAM" id="SignalP"/>
    </source>
</evidence>
<dbReference type="Gene3D" id="4.10.110.10">
    <property type="entry name" value="Spasmolytic Protein, domain 1"/>
    <property type="match status" value="1"/>
</dbReference>
<feature type="domain" description="P-type" evidence="5">
    <location>
        <begin position="562"/>
        <end position="608"/>
    </location>
</feature>
<dbReference type="GO" id="GO:0051118">
    <property type="term" value="F:glucan endo-1,3-alpha-glucosidase activity"/>
    <property type="evidence" value="ECO:0007669"/>
    <property type="project" value="InterPro"/>
</dbReference>
<feature type="signal peptide" evidence="4">
    <location>
        <begin position="1"/>
        <end position="30"/>
    </location>
</feature>
<evidence type="ECO:0000259" key="5">
    <source>
        <dbReference type="PROSITE" id="PS51448"/>
    </source>
</evidence>
<dbReference type="OrthoDB" id="2163128at2759"/>
<evidence type="ECO:0000256" key="1">
    <source>
        <dbReference type="ARBA" id="ARBA00023157"/>
    </source>
</evidence>
<feature type="chain" id="PRO_5020957565" description="P-type domain-containing protein" evidence="4">
    <location>
        <begin position="31"/>
        <end position="610"/>
    </location>
</feature>
<dbReference type="PROSITE" id="PS51448">
    <property type="entry name" value="P_TREFOIL_2"/>
    <property type="match status" value="1"/>
</dbReference>
<dbReference type="Gene3D" id="3.20.20.80">
    <property type="entry name" value="Glycosidases"/>
    <property type="match status" value="1"/>
</dbReference>
<evidence type="ECO:0000256" key="2">
    <source>
        <dbReference type="PROSITE-ProRule" id="PRU00779"/>
    </source>
</evidence>
<dbReference type="EMBL" id="ML014164">
    <property type="protein sequence ID" value="RKP01666.1"/>
    <property type="molecule type" value="Genomic_DNA"/>
</dbReference>
<dbReference type="CDD" id="cd11577">
    <property type="entry name" value="GH71"/>
    <property type="match status" value="1"/>
</dbReference>
<evidence type="ECO:0000313" key="7">
    <source>
        <dbReference type="Proteomes" id="UP000274922"/>
    </source>
</evidence>
<name>A0A4P9X8Q9_9FUNG</name>
<dbReference type="Pfam" id="PF00088">
    <property type="entry name" value="Trefoil"/>
    <property type="match status" value="1"/>
</dbReference>
<gene>
    <name evidence="6" type="ORF">CXG81DRAFT_25633</name>
</gene>
<protein>
    <recommendedName>
        <fullName evidence="5">P-type domain-containing protein</fullName>
    </recommendedName>
</protein>
<dbReference type="InterPro" id="IPR000519">
    <property type="entry name" value="P_trefoil_dom"/>
</dbReference>
<comment type="caution">
    <text evidence="2">Lacks conserved residue(s) required for the propagation of feature annotation.</text>
</comment>